<gene>
    <name evidence="11" type="ORF">JOC94_000905</name>
</gene>
<feature type="domain" description="Major facilitator superfamily (MFS) profile" evidence="10">
    <location>
        <begin position="15"/>
        <end position="425"/>
    </location>
</feature>
<dbReference type="InterPro" id="IPR011701">
    <property type="entry name" value="MFS"/>
</dbReference>
<feature type="transmembrane region" description="Helical" evidence="9">
    <location>
        <begin position="87"/>
        <end position="105"/>
    </location>
</feature>
<proteinExistence type="inferred from homology"/>
<feature type="transmembrane region" description="Helical" evidence="9">
    <location>
        <begin position="54"/>
        <end position="75"/>
    </location>
</feature>
<feature type="transmembrane region" description="Helical" evidence="9">
    <location>
        <begin position="332"/>
        <end position="359"/>
    </location>
</feature>
<evidence type="ECO:0000256" key="2">
    <source>
        <dbReference type="ARBA" id="ARBA00008240"/>
    </source>
</evidence>
<evidence type="ECO:0000256" key="9">
    <source>
        <dbReference type="SAM" id="Phobius"/>
    </source>
</evidence>
<feature type="transmembrane region" description="Helical" evidence="9">
    <location>
        <begin position="152"/>
        <end position="175"/>
    </location>
</feature>
<feature type="transmembrane region" description="Helical" evidence="9">
    <location>
        <begin position="187"/>
        <end position="206"/>
    </location>
</feature>
<keyword evidence="4" id="KW-1003">Cell membrane</keyword>
<accession>A0ABS2R2P9</accession>
<evidence type="ECO:0000259" key="10">
    <source>
        <dbReference type="PROSITE" id="PS50850"/>
    </source>
</evidence>
<dbReference type="InterPro" id="IPR020846">
    <property type="entry name" value="MFS_dom"/>
</dbReference>
<organism evidence="11 12">
    <name type="scientific">Siminovitchia thermophila</name>
    <dbReference type="NCBI Taxonomy" id="1245522"/>
    <lineage>
        <taxon>Bacteria</taxon>
        <taxon>Bacillati</taxon>
        <taxon>Bacillota</taxon>
        <taxon>Bacilli</taxon>
        <taxon>Bacillales</taxon>
        <taxon>Bacillaceae</taxon>
        <taxon>Siminovitchia</taxon>
    </lineage>
</organism>
<feature type="transmembrane region" description="Helical" evidence="9">
    <location>
        <begin position="398"/>
        <end position="417"/>
    </location>
</feature>
<evidence type="ECO:0000256" key="7">
    <source>
        <dbReference type="ARBA" id="ARBA00022989"/>
    </source>
</evidence>
<keyword evidence="7 9" id="KW-1133">Transmembrane helix</keyword>
<evidence type="ECO:0000256" key="1">
    <source>
        <dbReference type="ARBA" id="ARBA00004651"/>
    </source>
</evidence>
<dbReference type="EMBL" id="JAFBFH010000004">
    <property type="protein sequence ID" value="MBM7713935.1"/>
    <property type="molecule type" value="Genomic_DNA"/>
</dbReference>
<feature type="transmembrane region" description="Helical" evidence="9">
    <location>
        <begin position="371"/>
        <end position="392"/>
    </location>
</feature>
<name>A0ABS2R2P9_9BACI</name>
<comment type="caution">
    <text evidence="11">The sequence shown here is derived from an EMBL/GenBank/DDBJ whole genome shotgun (WGS) entry which is preliminary data.</text>
</comment>
<dbReference type="InterPro" id="IPR051084">
    <property type="entry name" value="H+-coupled_symporters"/>
</dbReference>
<dbReference type="Proteomes" id="UP000823485">
    <property type="component" value="Unassembled WGS sequence"/>
</dbReference>
<keyword evidence="12" id="KW-1185">Reference proteome</keyword>
<keyword evidence="5 9" id="KW-0812">Transmembrane</keyword>
<dbReference type="Gene3D" id="1.20.1250.20">
    <property type="entry name" value="MFS general substrate transporter like domains"/>
    <property type="match status" value="2"/>
</dbReference>
<dbReference type="RefSeq" id="WP_077111058.1">
    <property type="nucleotide sequence ID" value="NZ_JAFBFH010000004.1"/>
</dbReference>
<keyword evidence="8 9" id="KW-0472">Membrane</keyword>
<evidence type="ECO:0000256" key="6">
    <source>
        <dbReference type="ARBA" id="ARBA00022847"/>
    </source>
</evidence>
<feature type="transmembrane region" description="Helical" evidence="9">
    <location>
        <begin position="307"/>
        <end position="326"/>
    </location>
</feature>
<dbReference type="SUPFAM" id="SSF103473">
    <property type="entry name" value="MFS general substrate transporter"/>
    <property type="match status" value="1"/>
</dbReference>
<evidence type="ECO:0000313" key="12">
    <source>
        <dbReference type="Proteomes" id="UP000823485"/>
    </source>
</evidence>
<dbReference type="PROSITE" id="PS50850">
    <property type="entry name" value="MFS"/>
    <property type="match status" value="1"/>
</dbReference>
<evidence type="ECO:0000313" key="11">
    <source>
        <dbReference type="EMBL" id="MBM7713935.1"/>
    </source>
</evidence>
<feature type="transmembrane region" description="Helical" evidence="9">
    <location>
        <begin position="278"/>
        <end position="298"/>
    </location>
</feature>
<evidence type="ECO:0000256" key="5">
    <source>
        <dbReference type="ARBA" id="ARBA00022692"/>
    </source>
</evidence>
<feature type="transmembrane region" description="Helical" evidence="9">
    <location>
        <begin position="111"/>
        <end position="131"/>
    </location>
</feature>
<dbReference type="Pfam" id="PF07690">
    <property type="entry name" value="MFS_1"/>
    <property type="match status" value="1"/>
</dbReference>
<dbReference type="PANTHER" id="PTHR43528">
    <property type="entry name" value="ALPHA-KETOGLUTARATE PERMEASE"/>
    <property type="match status" value="1"/>
</dbReference>
<protein>
    <submittedName>
        <fullName evidence="11">MHS family proline/betaine transporter-like MFS transporter</fullName>
    </submittedName>
</protein>
<dbReference type="PANTHER" id="PTHR43528:SF1">
    <property type="entry name" value="ALPHA-KETOGLUTARATE PERMEASE"/>
    <property type="match status" value="1"/>
</dbReference>
<dbReference type="InterPro" id="IPR036259">
    <property type="entry name" value="MFS_trans_sf"/>
</dbReference>
<feature type="transmembrane region" description="Helical" evidence="9">
    <location>
        <begin position="242"/>
        <end position="266"/>
    </location>
</feature>
<evidence type="ECO:0000256" key="4">
    <source>
        <dbReference type="ARBA" id="ARBA00022475"/>
    </source>
</evidence>
<evidence type="ECO:0000256" key="3">
    <source>
        <dbReference type="ARBA" id="ARBA00022448"/>
    </source>
</evidence>
<reference evidence="11 12" key="1">
    <citation type="submission" date="2021-01" db="EMBL/GenBank/DDBJ databases">
        <title>Genomic Encyclopedia of Type Strains, Phase IV (KMG-IV): sequencing the most valuable type-strain genomes for metagenomic binning, comparative biology and taxonomic classification.</title>
        <authorList>
            <person name="Goeker M."/>
        </authorList>
    </citation>
    <scope>NUCLEOTIDE SEQUENCE [LARGE SCALE GENOMIC DNA]</scope>
    <source>
        <strain evidence="11 12">DSM 105453</strain>
    </source>
</reference>
<comment type="similarity">
    <text evidence="2">Belongs to the major facilitator superfamily. Metabolite:H+ Symporter (MHS) family (TC 2.A.1.6) family.</text>
</comment>
<sequence length="430" mass="46826">MASTAVNNNRNIRKSVFAGSIGNVVEWFDYSIYAYFATYIAANVFMTDDSLSSLLQTFATFAVGFLMRPIGALVIGRYGDKVGRRKALSLTIIIMSLGTFLMGIIPSHEIIGIWAPILLVIARLSQGFSAGGEYGAAASYIVESANKHSRGFWGSFQEVSVTVGTLSGAMFFVLLTTFMPAPVLEEWGWRIPFFVSGILGVAGLYIRQKANESPEFEDAKKSEDTSNGNIISLFSKYRKQMLTGIGFTIFWTVSYYGLLTFIPTYLTGVLGLPDKVSLIAKIIAPMIILIFVPIFGFVSDRVGRKPLLLASSISLGILIYPLFLMIATGKSVLIVIAMIIYALLIALYSGPGVATVVEIFPVKVRHSTLSFSYNVAVACFGGTAPFISTYLIQVTNMQIAPAFYVIFSAIITTIVLFNMKIGEPAGDEQQ</sequence>
<comment type="subcellular location">
    <subcellularLocation>
        <location evidence="1">Cell membrane</location>
        <topology evidence="1">Multi-pass membrane protein</topology>
    </subcellularLocation>
</comment>
<keyword evidence="3" id="KW-0813">Transport</keyword>
<evidence type="ECO:0000256" key="8">
    <source>
        <dbReference type="ARBA" id="ARBA00023136"/>
    </source>
</evidence>
<keyword evidence="6" id="KW-0769">Symport</keyword>